<proteinExistence type="predicted"/>
<evidence type="ECO:0000313" key="2">
    <source>
        <dbReference type="EMBL" id="KAK8491860.1"/>
    </source>
</evidence>
<name>A0ABR2AFP3_9ROSI</name>
<evidence type="ECO:0000313" key="3">
    <source>
        <dbReference type="Proteomes" id="UP001396334"/>
    </source>
</evidence>
<accession>A0ABR2AFP3</accession>
<comment type="caution">
    <text evidence="2">The sequence shown here is derived from an EMBL/GenBank/DDBJ whole genome shotgun (WGS) entry which is preliminary data.</text>
</comment>
<protein>
    <submittedName>
        <fullName evidence="2">Uncharacterized protein</fullName>
    </submittedName>
</protein>
<keyword evidence="3" id="KW-1185">Reference proteome</keyword>
<feature type="region of interest" description="Disordered" evidence="1">
    <location>
        <begin position="24"/>
        <end position="59"/>
    </location>
</feature>
<dbReference type="EMBL" id="JBBPBN010000257">
    <property type="protein sequence ID" value="KAK8491860.1"/>
    <property type="molecule type" value="Genomic_DNA"/>
</dbReference>
<feature type="compositionally biased region" description="Polar residues" evidence="1">
    <location>
        <begin position="24"/>
        <end position="50"/>
    </location>
</feature>
<evidence type="ECO:0000256" key="1">
    <source>
        <dbReference type="SAM" id="MobiDB-lite"/>
    </source>
</evidence>
<gene>
    <name evidence="2" type="ORF">V6N11_013984</name>
</gene>
<dbReference type="Proteomes" id="UP001396334">
    <property type="component" value="Unassembled WGS sequence"/>
</dbReference>
<sequence length="348" mass="38730">MNSSSSAAIDFIRISWRQGYGIQVKSSKPDQSNRQTNQLNKRSPGYSYQASKKARHRVNQDSQELAIGYRHGKLLHALYLELGKDSPGLRTSIFEERLPSFLGYSQDQEQFFQQLGTKAIRVLSQGSRSKERNPRKAFAGSYCLWTLKREEAYFMVNPTKSHSDLLIVSKLSPIVHPTYSRSEDGDLPLPVLDNSTAAHTAIALADLSSGMIISSLSSVPPSESLVVSWTSISMCLVAVCNSTSVVPARLSYLLQSQKQKEDAKIKVRSELIKELEIRMEEAEYRQTNPYQEKKEKATSVHESAYTENTEVSCYFPVIVPLAKDALVADVSNGATGTKISLPSFNNLP</sequence>
<reference evidence="2 3" key="1">
    <citation type="journal article" date="2024" name="G3 (Bethesda)">
        <title>Genome assembly of Hibiscus sabdariffa L. provides insights into metabolisms of medicinal natural products.</title>
        <authorList>
            <person name="Kim T."/>
        </authorList>
    </citation>
    <scope>NUCLEOTIDE SEQUENCE [LARGE SCALE GENOMIC DNA]</scope>
    <source>
        <strain evidence="2">TK-2024</strain>
        <tissue evidence="2">Old leaves</tissue>
    </source>
</reference>
<organism evidence="2 3">
    <name type="scientific">Hibiscus sabdariffa</name>
    <name type="common">roselle</name>
    <dbReference type="NCBI Taxonomy" id="183260"/>
    <lineage>
        <taxon>Eukaryota</taxon>
        <taxon>Viridiplantae</taxon>
        <taxon>Streptophyta</taxon>
        <taxon>Embryophyta</taxon>
        <taxon>Tracheophyta</taxon>
        <taxon>Spermatophyta</taxon>
        <taxon>Magnoliopsida</taxon>
        <taxon>eudicotyledons</taxon>
        <taxon>Gunneridae</taxon>
        <taxon>Pentapetalae</taxon>
        <taxon>rosids</taxon>
        <taxon>malvids</taxon>
        <taxon>Malvales</taxon>
        <taxon>Malvaceae</taxon>
        <taxon>Malvoideae</taxon>
        <taxon>Hibiscus</taxon>
    </lineage>
</organism>